<feature type="domain" description="Band 7" evidence="3">
    <location>
        <begin position="60"/>
        <end position="231"/>
    </location>
</feature>
<organism evidence="4 5">
    <name type="scientific">Aureibacter tunicatorum</name>
    <dbReference type="NCBI Taxonomy" id="866807"/>
    <lineage>
        <taxon>Bacteria</taxon>
        <taxon>Pseudomonadati</taxon>
        <taxon>Bacteroidota</taxon>
        <taxon>Cytophagia</taxon>
        <taxon>Cytophagales</taxon>
        <taxon>Persicobacteraceae</taxon>
        <taxon>Aureibacter</taxon>
    </lineage>
</organism>
<dbReference type="Proteomes" id="UP001185092">
    <property type="component" value="Unassembled WGS sequence"/>
</dbReference>
<keyword evidence="2" id="KW-1133">Transmembrane helix</keyword>
<protein>
    <recommendedName>
        <fullName evidence="3">Band 7 domain-containing protein</fullName>
    </recommendedName>
</protein>
<feature type="transmembrane region" description="Helical" evidence="2">
    <location>
        <begin position="21"/>
        <end position="40"/>
    </location>
</feature>
<evidence type="ECO:0000256" key="1">
    <source>
        <dbReference type="ARBA" id="ARBA00004167"/>
    </source>
</evidence>
<dbReference type="EMBL" id="JAVDQD010000002">
    <property type="protein sequence ID" value="MDR6238770.1"/>
    <property type="molecule type" value="Genomic_DNA"/>
</dbReference>
<dbReference type="SUPFAM" id="SSF117892">
    <property type="entry name" value="Band 7/SPFH domain"/>
    <property type="match status" value="1"/>
</dbReference>
<comment type="subcellular location">
    <subcellularLocation>
        <location evidence="1">Membrane</location>
        <topology evidence="1">Single-pass membrane protein</topology>
    </subcellularLocation>
</comment>
<dbReference type="SMART" id="SM00244">
    <property type="entry name" value="PHB"/>
    <property type="match status" value="1"/>
</dbReference>
<proteinExistence type="predicted"/>
<evidence type="ECO:0000313" key="4">
    <source>
        <dbReference type="EMBL" id="MDR6238770.1"/>
    </source>
</evidence>
<keyword evidence="2" id="KW-0812">Transmembrane</keyword>
<keyword evidence="5" id="KW-1185">Reference proteome</keyword>
<dbReference type="InterPro" id="IPR036013">
    <property type="entry name" value="Band_7/SPFH_dom_sf"/>
</dbReference>
<dbReference type="AlphaFoldDB" id="A0AAE3XMS3"/>
<dbReference type="CDD" id="cd03402">
    <property type="entry name" value="SPFH_like_u2"/>
    <property type="match status" value="1"/>
</dbReference>
<name>A0AAE3XMS3_9BACT</name>
<sequence length="299" mass="33266">MKQSEKSMNETKEKIVKPMSGYLLLLISLGLLGFGAYSFFDEQLMFGGVVAVLVAFITFKGLMIINPNEASVMTLFGKYVGTVKENGFFWVNPLYSRGLISLKARNFDSDRVKVNDKLGNPILISVILVWKVEETFRAAFDVDNYNQFVEVQCDAAVRKLAGLYPYDNLSVTDHSEKNKEITLRSGLHEVNHALENELRERLQIAGINVIEARIGYLAYASEIAGAMLKRQQATAVVAARTKIVEGAVGMVQMALKELSEKNIIELSEEQKAKMVSNLMVVLCSDKETTPVLDTTSVNH</sequence>
<comment type="caution">
    <text evidence="4">The sequence shown here is derived from an EMBL/GenBank/DDBJ whole genome shotgun (WGS) entry which is preliminary data.</text>
</comment>
<dbReference type="PANTHER" id="PTHR43446">
    <property type="entry name" value="MEMBRANE PROTEIN-RELATED"/>
    <property type="match status" value="1"/>
</dbReference>
<dbReference type="PANTHER" id="PTHR43446:SF1">
    <property type="entry name" value="BAND 7 DOMAIN-CONTAINING PROTEIN"/>
    <property type="match status" value="1"/>
</dbReference>
<reference evidence="4" key="1">
    <citation type="submission" date="2023-07" db="EMBL/GenBank/DDBJ databases">
        <title>Genomic Encyclopedia of Type Strains, Phase IV (KMG-IV): sequencing the most valuable type-strain genomes for metagenomic binning, comparative biology and taxonomic classification.</title>
        <authorList>
            <person name="Goeker M."/>
        </authorList>
    </citation>
    <scope>NUCLEOTIDE SEQUENCE</scope>
    <source>
        <strain evidence="4">DSM 26174</strain>
    </source>
</reference>
<feature type="transmembrane region" description="Helical" evidence="2">
    <location>
        <begin position="46"/>
        <end position="65"/>
    </location>
</feature>
<dbReference type="InterPro" id="IPR001107">
    <property type="entry name" value="Band_7"/>
</dbReference>
<accession>A0AAE3XMS3</accession>
<evidence type="ECO:0000256" key="2">
    <source>
        <dbReference type="SAM" id="Phobius"/>
    </source>
</evidence>
<evidence type="ECO:0000259" key="3">
    <source>
        <dbReference type="SMART" id="SM00244"/>
    </source>
</evidence>
<dbReference type="RefSeq" id="WP_309938278.1">
    <property type="nucleotide sequence ID" value="NZ_AP025305.1"/>
</dbReference>
<gene>
    <name evidence="4" type="ORF">HNQ88_001807</name>
</gene>
<evidence type="ECO:0000313" key="5">
    <source>
        <dbReference type="Proteomes" id="UP001185092"/>
    </source>
</evidence>
<dbReference type="Gene3D" id="3.30.479.30">
    <property type="entry name" value="Band 7 domain"/>
    <property type="match status" value="1"/>
</dbReference>
<dbReference type="Pfam" id="PF01145">
    <property type="entry name" value="Band_7"/>
    <property type="match status" value="1"/>
</dbReference>
<dbReference type="GO" id="GO:0016020">
    <property type="term" value="C:membrane"/>
    <property type="evidence" value="ECO:0007669"/>
    <property type="project" value="UniProtKB-SubCell"/>
</dbReference>
<keyword evidence="2" id="KW-0472">Membrane</keyword>